<evidence type="ECO:0000313" key="1">
    <source>
        <dbReference type="Proteomes" id="UP000515153"/>
    </source>
</evidence>
<gene>
    <name evidence="2" type="ORF">PgNI_03614</name>
</gene>
<dbReference type="AlphaFoldDB" id="A0A6P8BCI7"/>
<dbReference type="OrthoDB" id="10429516at2759"/>
<reference evidence="2" key="1">
    <citation type="journal article" date="2019" name="Mol. Biol. Evol.">
        <title>Blast fungal genomes show frequent chromosomal changes, gene gains and losses, and effector gene turnover.</title>
        <authorList>
            <person name="Gomez Luciano L.B."/>
            <person name="Jason Tsai I."/>
            <person name="Chuma I."/>
            <person name="Tosa Y."/>
            <person name="Chen Y.H."/>
            <person name="Li J.Y."/>
            <person name="Li M.Y."/>
            <person name="Jade Lu M.Y."/>
            <person name="Nakayashiki H."/>
            <person name="Li W.H."/>
        </authorList>
    </citation>
    <scope>NUCLEOTIDE SEQUENCE</scope>
    <source>
        <strain evidence="2">NI907</strain>
    </source>
</reference>
<dbReference type="GeneID" id="41958577"/>
<dbReference type="Proteomes" id="UP000515153">
    <property type="component" value="Unplaced"/>
</dbReference>
<accession>A0A6P8BCI7</accession>
<sequence length="113" mass="12610">MPIRTGNNVFVLYGTDDALKADDGPDSRCEMNINTVVKSTSTKTSNKKKTTSTKRMCQYSRTVFTCTQCGEAFNYRMMMRVPCARVLCGQVTNCGVQTIVSNHTVRRGRCGKH</sequence>
<evidence type="ECO:0000313" key="2">
    <source>
        <dbReference type="RefSeq" id="XP_030984938.1"/>
    </source>
</evidence>
<reference evidence="2" key="2">
    <citation type="submission" date="2019-10" db="EMBL/GenBank/DDBJ databases">
        <authorList>
            <consortium name="NCBI Genome Project"/>
        </authorList>
    </citation>
    <scope>NUCLEOTIDE SEQUENCE</scope>
    <source>
        <strain evidence="2">NI907</strain>
    </source>
</reference>
<dbReference type="KEGG" id="pgri:PgNI_03614"/>
<protein>
    <submittedName>
        <fullName evidence="2">Uncharacterized protein</fullName>
    </submittedName>
</protein>
<proteinExistence type="predicted"/>
<dbReference type="RefSeq" id="XP_030984938.1">
    <property type="nucleotide sequence ID" value="XM_031123668.1"/>
</dbReference>
<organism evidence="1 2">
    <name type="scientific">Pyricularia grisea</name>
    <name type="common">Crabgrass-specific blast fungus</name>
    <name type="synonym">Magnaporthe grisea</name>
    <dbReference type="NCBI Taxonomy" id="148305"/>
    <lineage>
        <taxon>Eukaryota</taxon>
        <taxon>Fungi</taxon>
        <taxon>Dikarya</taxon>
        <taxon>Ascomycota</taxon>
        <taxon>Pezizomycotina</taxon>
        <taxon>Sordariomycetes</taxon>
        <taxon>Sordariomycetidae</taxon>
        <taxon>Magnaporthales</taxon>
        <taxon>Pyriculariaceae</taxon>
        <taxon>Pyricularia</taxon>
    </lineage>
</organism>
<name>A0A6P8BCI7_PYRGI</name>
<keyword evidence="1" id="KW-1185">Reference proteome</keyword>
<reference evidence="2" key="3">
    <citation type="submission" date="2025-08" db="UniProtKB">
        <authorList>
            <consortium name="RefSeq"/>
        </authorList>
    </citation>
    <scope>IDENTIFICATION</scope>
    <source>
        <strain evidence="2">NI907</strain>
    </source>
</reference>